<evidence type="ECO:0000313" key="5">
    <source>
        <dbReference type="Proteomes" id="UP000290189"/>
    </source>
</evidence>
<feature type="coiled-coil region" evidence="1">
    <location>
        <begin position="386"/>
        <end position="538"/>
    </location>
</feature>
<evidence type="ECO:0000313" key="2">
    <source>
        <dbReference type="EMBL" id="CEO95167.1"/>
    </source>
</evidence>
<dbReference type="AlphaFoldDB" id="A0A0G4IJA8"/>
<keyword evidence="3" id="KW-0496">Mitochondrion</keyword>
<geneLocation type="mitochondrion" evidence="3"/>
<feature type="coiled-coil region" evidence="1">
    <location>
        <begin position="138"/>
        <end position="193"/>
    </location>
</feature>
<keyword evidence="4" id="KW-1185">Reference proteome</keyword>
<sequence length="576" mass="66257">MLQSAGRQVTGRYAPVHRWRPNRPMSAKESLLQFLSREIGEEEHGGPCPVRADDGADGVPQASTFAASVFADIRQKMVSLQFRLEETQKELQLANEALSARKISSDQALSRLHDEHAGHCRRLRDEYEAAIERQQTFAREILAEKEALSKKVDELLDARDRREKETALKLERVKEDEAKREKKIREMVRAAEKARRDKIIEQMRATIKQDTIRALEPEIQRLLDANAEEKRRAAADKDEALRQRIEMDREALAQMKSDLDAQHGRALEEERRSAQERLARLTMERDLAVEEFKRKAERDREDLLRRADLERDEAKRAFEEAIRKLRRELDSALDDRNRLAKAVEAVRSEPVTATCAPVPDVSLDEKVNAIRMQAESDRDAQIRLVIDRLAVEARQAKAAAQEELREKCEELADLRRTLADREHRLTSRIEALEAQLTEAEDALATSRQTVKTLSFKLTEKEWEVAALQESVDDANGKERLARQRLEDARKENVCAMQELRERCGAKVNEVSRALDEARREKEKEMAELEQQVRQAIAGKDAAIIALRDKIRTMEADHARTDALLRSQRDEILCQLE</sequence>
<dbReference type="EMBL" id="CDSF01000013">
    <property type="protein sequence ID" value="CEO95167.1"/>
    <property type="molecule type" value="Genomic_DNA"/>
</dbReference>
<evidence type="ECO:0000313" key="3">
    <source>
        <dbReference type="EMBL" id="SPQ96386.1"/>
    </source>
</evidence>
<accession>A0A0G4IJA8</accession>
<proteinExistence type="predicted"/>
<reference evidence="2 4" key="1">
    <citation type="submission" date="2015-02" db="EMBL/GenBank/DDBJ databases">
        <authorList>
            <person name="Chooi Y.-H."/>
        </authorList>
    </citation>
    <scope>NUCLEOTIDE SEQUENCE [LARGE SCALE GENOMIC DNA]</scope>
    <source>
        <strain evidence="2">E3</strain>
    </source>
</reference>
<dbReference type="GO" id="GO:0005929">
    <property type="term" value="C:cilium"/>
    <property type="evidence" value="ECO:0007669"/>
    <property type="project" value="GOC"/>
</dbReference>
<dbReference type="GO" id="GO:0035735">
    <property type="term" value="P:intraciliary transport involved in cilium assembly"/>
    <property type="evidence" value="ECO:0007669"/>
    <property type="project" value="InterPro"/>
</dbReference>
<protein>
    <submittedName>
        <fullName evidence="2">Uncharacterized protein</fullName>
    </submittedName>
</protein>
<organism evidence="2 4">
    <name type="scientific">Plasmodiophora brassicae</name>
    <name type="common">Clubroot disease agent</name>
    <dbReference type="NCBI Taxonomy" id="37360"/>
    <lineage>
        <taxon>Eukaryota</taxon>
        <taxon>Sar</taxon>
        <taxon>Rhizaria</taxon>
        <taxon>Endomyxa</taxon>
        <taxon>Phytomyxea</taxon>
        <taxon>Plasmodiophorida</taxon>
        <taxon>Plasmodiophoridae</taxon>
        <taxon>Plasmodiophora</taxon>
    </lineage>
</organism>
<dbReference type="PANTHER" id="PTHR31540:SF1">
    <property type="entry name" value="CENTROSOMAL PROTEIN OF 131 KDA"/>
    <property type="match status" value="1"/>
</dbReference>
<dbReference type="OrthoDB" id="197735at2759"/>
<dbReference type="PANTHER" id="PTHR31540">
    <property type="entry name" value="CENTROSOMAL PROTEIN OF 131 KDA"/>
    <property type="match status" value="1"/>
</dbReference>
<evidence type="ECO:0000256" key="1">
    <source>
        <dbReference type="SAM" id="Coils"/>
    </source>
</evidence>
<dbReference type="EMBL" id="OVEO01000005">
    <property type="protein sequence ID" value="SPQ96386.1"/>
    <property type="molecule type" value="Genomic_DNA"/>
</dbReference>
<dbReference type="InterPro" id="IPR030465">
    <property type="entry name" value="CEP131"/>
</dbReference>
<keyword evidence="1" id="KW-0175">Coiled coil</keyword>
<reference evidence="3 5" key="2">
    <citation type="submission" date="2018-03" db="EMBL/GenBank/DDBJ databases">
        <authorList>
            <person name="Fogelqvist J."/>
        </authorList>
    </citation>
    <scope>NUCLEOTIDE SEQUENCE [LARGE SCALE GENOMIC DNA]</scope>
</reference>
<dbReference type="OMA" id="KYEQWQI"/>
<dbReference type="Proteomes" id="UP000039324">
    <property type="component" value="Unassembled WGS sequence"/>
</dbReference>
<feature type="coiled-coil region" evidence="1">
    <location>
        <begin position="70"/>
        <end position="97"/>
    </location>
</feature>
<dbReference type="Proteomes" id="UP000290189">
    <property type="component" value="Unassembled WGS sequence"/>
</dbReference>
<name>A0A0G4IJA8_PLABS</name>
<feature type="coiled-coil region" evidence="1">
    <location>
        <begin position="264"/>
        <end position="349"/>
    </location>
</feature>
<gene>
    <name evidence="2" type="ORF">PBRA_003933</name>
    <name evidence="3" type="ORF">PLBR_LOCUS3601</name>
</gene>
<evidence type="ECO:0000313" key="4">
    <source>
        <dbReference type="Proteomes" id="UP000039324"/>
    </source>
</evidence>